<reference evidence="22" key="1">
    <citation type="submission" date="2022-03" db="EMBL/GenBank/DDBJ databases">
        <authorList>
            <person name="Martin C."/>
        </authorList>
    </citation>
    <scope>NUCLEOTIDE SEQUENCE</scope>
</reference>
<evidence type="ECO:0000256" key="6">
    <source>
        <dbReference type="ARBA" id="ARBA00022553"/>
    </source>
</evidence>
<feature type="domain" description="Post-SET" evidence="20">
    <location>
        <begin position="3240"/>
        <end position="3256"/>
    </location>
</feature>
<feature type="compositionally biased region" description="Basic residues" evidence="17">
    <location>
        <begin position="2426"/>
        <end position="2473"/>
    </location>
</feature>
<evidence type="ECO:0000259" key="18">
    <source>
        <dbReference type="PROSITE" id="PS50020"/>
    </source>
</evidence>
<dbReference type="InterPro" id="IPR001202">
    <property type="entry name" value="WW_dom"/>
</dbReference>
<feature type="compositionally biased region" description="Pro residues" evidence="17">
    <location>
        <begin position="3941"/>
        <end position="3952"/>
    </location>
</feature>
<feature type="region of interest" description="Disordered" evidence="17">
    <location>
        <begin position="1945"/>
        <end position="2175"/>
    </location>
</feature>
<feature type="compositionally biased region" description="Pro residues" evidence="17">
    <location>
        <begin position="1472"/>
        <end position="1498"/>
    </location>
</feature>
<feature type="compositionally biased region" description="Basic and acidic residues" evidence="17">
    <location>
        <begin position="2490"/>
        <end position="2504"/>
    </location>
</feature>
<dbReference type="InterPro" id="IPR013257">
    <property type="entry name" value="SRI"/>
</dbReference>
<feature type="compositionally biased region" description="Basic residues" evidence="17">
    <location>
        <begin position="2311"/>
        <end position="2325"/>
    </location>
</feature>
<feature type="compositionally biased region" description="Basic and acidic residues" evidence="17">
    <location>
        <begin position="1411"/>
        <end position="1427"/>
    </location>
</feature>
<dbReference type="InterPro" id="IPR003616">
    <property type="entry name" value="Post-SET_dom"/>
</dbReference>
<dbReference type="CDD" id="cd00201">
    <property type="entry name" value="WW"/>
    <property type="match status" value="1"/>
</dbReference>
<evidence type="ECO:0000256" key="4">
    <source>
        <dbReference type="ARBA" id="ARBA00022454"/>
    </source>
</evidence>
<dbReference type="InterPro" id="IPR036020">
    <property type="entry name" value="WW_dom_sf"/>
</dbReference>
<feature type="domain" description="WW" evidence="18">
    <location>
        <begin position="3956"/>
        <end position="3989"/>
    </location>
</feature>
<feature type="compositionally biased region" description="Basic and acidic residues" evidence="17">
    <location>
        <begin position="553"/>
        <end position="573"/>
    </location>
</feature>
<dbReference type="PROSITE" id="PS50020">
    <property type="entry name" value="WW_DOMAIN_2"/>
    <property type="match status" value="1"/>
</dbReference>
<gene>
    <name evidence="22" type="ORF">OFUS_LOCUS15263</name>
</gene>
<feature type="region of interest" description="Disordered" evidence="17">
    <location>
        <begin position="2266"/>
        <end position="2514"/>
    </location>
</feature>
<feature type="compositionally biased region" description="Basic and acidic residues" evidence="17">
    <location>
        <begin position="1969"/>
        <end position="2078"/>
    </location>
</feature>
<evidence type="ECO:0000256" key="12">
    <source>
        <dbReference type="ARBA" id="ARBA00022833"/>
    </source>
</evidence>
<feature type="compositionally biased region" description="Basic and acidic residues" evidence="17">
    <location>
        <begin position="654"/>
        <end position="678"/>
    </location>
</feature>
<feature type="compositionally biased region" description="Basic and acidic residues" evidence="17">
    <location>
        <begin position="1197"/>
        <end position="1214"/>
    </location>
</feature>
<keyword evidence="11" id="KW-0221">Differentiation</keyword>
<dbReference type="InterPro" id="IPR042294">
    <property type="entry name" value="SETD2_animal"/>
</dbReference>
<feature type="compositionally biased region" description="Basic and acidic residues" evidence="17">
    <location>
        <begin position="1162"/>
        <end position="1171"/>
    </location>
</feature>
<feature type="compositionally biased region" description="Basic residues" evidence="17">
    <location>
        <begin position="357"/>
        <end position="370"/>
    </location>
</feature>
<dbReference type="GO" id="GO:0046872">
    <property type="term" value="F:metal ion binding"/>
    <property type="evidence" value="ECO:0007669"/>
    <property type="project" value="UniProtKB-KW"/>
</dbReference>
<evidence type="ECO:0000256" key="5">
    <source>
        <dbReference type="ARBA" id="ARBA00022473"/>
    </source>
</evidence>
<dbReference type="InterPro" id="IPR044437">
    <property type="entry name" value="SETD2/Set2_SET"/>
</dbReference>
<evidence type="ECO:0000313" key="23">
    <source>
        <dbReference type="Proteomes" id="UP000749559"/>
    </source>
</evidence>
<dbReference type="FunFam" id="2.170.270.10:FF:000016">
    <property type="entry name" value="Histone-lysine N-methyltransferase"/>
    <property type="match status" value="1"/>
</dbReference>
<dbReference type="InterPro" id="IPR038190">
    <property type="entry name" value="SRI_sf"/>
</dbReference>
<feature type="compositionally biased region" description="Low complexity" evidence="17">
    <location>
        <begin position="541"/>
        <end position="551"/>
    </location>
</feature>
<feature type="compositionally biased region" description="Basic and acidic residues" evidence="17">
    <location>
        <begin position="2734"/>
        <end position="2752"/>
    </location>
</feature>
<feature type="compositionally biased region" description="Basic and acidic residues" evidence="17">
    <location>
        <begin position="1100"/>
        <end position="1113"/>
    </location>
</feature>
<organism evidence="22 23">
    <name type="scientific">Owenia fusiformis</name>
    <name type="common">Polychaete worm</name>
    <dbReference type="NCBI Taxonomy" id="6347"/>
    <lineage>
        <taxon>Eukaryota</taxon>
        <taxon>Metazoa</taxon>
        <taxon>Spiralia</taxon>
        <taxon>Lophotrochozoa</taxon>
        <taxon>Annelida</taxon>
        <taxon>Polychaeta</taxon>
        <taxon>Sedentaria</taxon>
        <taxon>Canalipalpata</taxon>
        <taxon>Sabellida</taxon>
        <taxon>Oweniida</taxon>
        <taxon>Oweniidae</taxon>
        <taxon>Owenia</taxon>
    </lineage>
</organism>
<feature type="compositionally biased region" description="Basic and acidic residues" evidence="17">
    <location>
        <begin position="1064"/>
        <end position="1091"/>
    </location>
</feature>
<dbReference type="PROSITE" id="PS50280">
    <property type="entry name" value="SET"/>
    <property type="match status" value="1"/>
</dbReference>
<dbReference type="SMART" id="SM00570">
    <property type="entry name" value="AWS"/>
    <property type="match status" value="1"/>
</dbReference>
<feature type="compositionally biased region" description="Polar residues" evidence="17">
    <location>
        <begin position="4016"/>
        <end position="4026"/>
    </location>
</feature>
<evidence type="ECO:0000256" key="2">
    <source>
        <dbReference type="ARBA" id="ARBA00004286"/>
    </source>
</evidence>
<feature type="compositionally biased region" description="Basic residues" evidence="17">
    <location>
        <begin position="529"/>
        <end position="540"/>
    </location>
</feature>
<keyword evidence="5" id="KW-0217">Developmental protein</keyword>
<keyword evidence="14" id="KW-0805">Transcription regulation</keyword>
<feature type="compositionally biased region" description="Basic and acidic residues" evidence="17">
    <location>
        <begin position="1040"/>
        <end position="1055"/>
    </location>
</feature>
<evidence type="ECO:0000256" key="1">
    <source>
        <dbReference type="ARBA" id="ARBA00004123"/>
    </source>
</evidence>
<evidence type="ECO:0000256" key="3">
    <source>
        <dbReference type="ARBA" id="ARBA00012178"/>
    </source>
</evidence>
<keyword evidence="10" id="KW-0479">Metal-binding</keyword>
<feature type="compositionally biased region" description="Basic residues" evidence="17">
    <location>
        <begin position="280"/>
        <end position="343"/>
    </location>
</feature>
<feature type="compositionally biased region" description="Basic and acidic residues" evidence="17">
    <location>
        <begin position="3512"/>
        <end position="3527"/>
    </location>
</feature>
<evidence type="ECO:0000256" key="15">
    <source>
        <dbReference type="ARBA" id="ARBA00023163"/>
    </source>
</evidence>
<feature type="compositionally biased region" description="Basic residues" evidence="17">
    <location>
        <begin position="2347"/>
        <end position="2386"/>
    </location>
</feature>
<feature type="compositionally biased region" description="Basic and acidic residues" evidence="17">
    <location>
        <begin position="203"/>
        <end position="215"/>
    </location>
</feature>
<feature type="compositionally biased region" description="Low complexity" evidence="17">
    <location>
        <begin position="3414"/>
        <end position="3429"/>
    </location>
</feature>
<name>A0A8S4P6V8_OWEFU</name>
<feature type="compositionally biased region" description="Pro residues" evidence="17">
    <location>
        <begin position="2619"/>
        <end position="2630"/>
    </location>
</feature>
<dbReference type="Pfam" id="PF17907">
    <property type="entry name" value="AWS"/>
    <property type="match status" value="1"/>
</dbReference>
<feature type="compositionally biased region" description="Basic residues" evidence="17">
    <location>
        <begin position="688"/>
        <end position="699"/>
    </location>
</feature>
<dbReference type="SMART" id="SM00508">
    <property type="entry name" value="PostSET"/>
    <property type="match status" value="1"/>
</dbReference>
<feature type="compositionally biased region" description="Basic and acidic residues" evidence="17">
    <location>
        <begin position="1140"/>
        <end position="1153"/>
    </location>
</feature>
<feature type="domain" description="AWS" evidence="21">
    <location>
        <begin position="3061"/>
        <end position="3114"/>
    </location>
</feature>
<sequence length="4126" mass="471830">MDMDLDAIPLPGQPETKAKVDTSKSGASRDAVVKKDKPTGPVKIQRKSRFSFSSPKPKNPEESPSDVKPSEPAVKVNEPSKLITPVVSTMDKTMTKAQKLLREKQQQFLVKQRTPSQLDLQQKGSTKISFAIKGKKNLVTYDDSESSQNEDEKSDAKTGRMEELIQSKSAAKLNKTSPPKVKDKPKKTDHGESQIKPVSSDSIKIRSSEASEDKITTNTENLTKLKSRSEKPIKDDNKNAGVEESKQKDNEKLNEETEISSAKSTSAVKNTKEQETRYSSRSRKGRSRSKSSEKLRKRSSQKRSRSRSPKKSRSKTPKRQHRRHSHSRSPKRTSSRASNRYRSRSQSSEKSPSYSRKDRKSSQRRGRRSPSSKSYRSSNRHSMSGSSDSSPDNTTRRKKTLSRSPTSKRQSRRSRSKSKEKRRDSRQHRNKRSHSRSKDCSIERSIITNEERSSSKSKKHRDREQNYEKEMDSDGQSTDNIKNKSKLKKKNEKDRSASPEDKYSSRKSKKGDKYKISERFGNRDSSEHRSRKKNKQRRRSYSSSSQSSASSVDETKERRTSRNRSPDQSKSSKEFTNNEVLKDSSKDKSRHRSKDESNSKRKSPTAQSDEKQTTKGKGHERKDSIQDDIEIALPSKSKWDTDSDSDNATSFISRFDRNDPKAPDVCKERSIPDIEMKRYTSPSESRGRKSTSRSARYKSKSPERKESKSSKSETSVIRDKVSSRISKSPDRQLHDRRKSPIHRRHSKEHKVGDDKRKSSVSPELKSSNSGSSLGRRSKHRSRSFERAHVASKDRKSDKKSHHKHKSNSSDSDRSLSPMEVSKDDKNKKGGDKERKTSKKRSTISPTGRKQTRNSLDGSSKYRDSSPDSISSRYRSPEQKQKDKSEKKRLKEKPVDEPKIKLKSKLDKKSYDDGSCSEEEDPYPKKSSKHKKKKSKHKKRKRKSLDELIDKYIANLDSDLDDHSGANEADMFSDNSDKDRDHSKKSKKKKKHKSSPTYSPEMDLSPVYSRKSYKSSKYSTDDTDEDERFEYTKAKKHKKTRSELTDQDSKKDKQETHSITAKSSDILKEMELSKYEDYMDTKSRHKEKDRNRSSNIDNFSYDERKRKMSVEIRSSKSKNKHRSPSYEEKIEKKKHALRSPSLEDTKSGSGDRRKERYRSRTPPLEKHNDQRKGRYRSRSRSSSVEKKRSISSKKQKERYRSPSLEKKQSVSDDKRKQRSRSRSLSLDRTSSSSYKQKERYSPLLEKMQSRSHKRNEKCNSRSPSVDKEQSVSSSKGKHRNKSISEEQSQLIYESRKESRRKESQPVQERVKKYETKDSADYEIASDSKRRDVSPTTHVVEPKLDVKSRVERTKDMQRSRRISEPKSMDISSNDQLETERFKAAEEKDPEPYSPSARDEGRYSLTPSPVPQRHTFEDKLDVKVKPSIKEDVDEAPSSSYSSSSEDSSSSDDDSTSSDSSDSSSSEDDDDEEEQAPPPPPPPVQKKISPPPVPRIPSPPPVQRFKGNICQVQSLDVSSLSNKVEIATKVKEHQKVQDSTISGSELFTDELKQKSMQDYDSKRDSDFNLGKLSKETEEKAKPDKGSDFNRKPSSASDFSSKTMKETESHRKPVETRKNRSRDRSREKRDKHSRDRSRERRDERSRGRSRERRDGRSMDRSRERDDRKRYRDDSRERRSGRTRRYDDKEVSKKKKVEPVIVLDDADDVMEIDEVPPPPPPPRKQPSVPSIDLGSIPIPLDSIPLPPMKGVPAATMPEMPLPPAPVLKETTPQPPSQLPPPPPPDSISQQPKVETIQAALQPPAANVEIPSVDLPLPKVEPSSDISTVQLGSQQTHGPADSSTPNRPVPEVTHTVSPASNKIAEAMAKLAAAKKPASSRWDAKSKLSTQTIKINPKIQFTENQAAVAADSTTSEPIAKFGMMKKIIPKSSKIQMTLKTSLGKFKTLSAFQADDEPEEQLSQLPSLRLRAASKPAESLKKLETITKAEPEKPDILENKIDDKQKETREESQERAVSERKSRRDSSKDRRDERRSRRDSRERGRDRRRSDSREHRRRERSYERREERRSRRDDSRERKRSRRDGSRERRRYRSRDRSRGKSVEKPSEDVSNENVSKTEDMNEKSKLEDHDTKDTATFETDNSVSKAEQVLTTKPSVPESEVYDPFSESAPATPEPLKKEDEPNTLIGYPAEILDRIVKHDTLQEKQMGNIVQTSETPLTNAESYAEQQQKYASREGTPCLDEPGDGVNNPVQEMQNQQGVMMLNYQALGQTFPEDTGFGQFSHSQELSRPTYHQDGGMQQGLGPKRSPSPRRADLGKSGSRRSQSRSKSRGRYSRSLSPRRASRRRSYGRDSPRRSRRSQSPRRNSRSPRRRSRSPRRRSRSPRRRSRRSRSRERRYSSSPENRKSGSSRRRSRDRTPAAYRRRRYSRSVSRERWRRRSRSPRRSSRSPRRRTRSPRRRSRSPRRSSRSPRRSSRSPRNRRSGFSPRDRRRRSMSRSRSPDRTRKSAKEMSPKPKQNLDWLLKPDKTISQSPMFQGSSQPTLEEQQQQFIAQNQLAGIPLPPQGIPLPGVGIAPPTSSLVVPLVSGDTGSGRHIAPHQEAPVPPIPIEPPEHQIPLAERISRMLNPDTPPPPAPPAPVPSIQHGPPTHPPPSQHTQHMFMPQSQYGMPPPSLLTPSDLISHPPPPPQYPGYAQQDEYSNYYQQPPPMPLQTEPPPVPKKQPEQPQVSVPTHTSLTHSPSRSPKKELKEDSEVSIKTRKNDIQPSDTSDMELEDAADEKIQTAEQSEPNIDEITSKNEPSEQEETNDSKMLFPHIGASPTIEDENSSETPTRKDADNEQRTGTPTPSFPSDFAEVTPSTTKSSKKKKGRKSLASENDVDTNSENDTPSRRRSSRLKSLEVKKGKEEKGGTIKKDKKEKKERKKKEEEQKEEEREPLSPTTVTFTKERKDFVVPDYLRRESLNNTSEVNQNDESPKCMKMKSRWLQASALEGFSAVPSSSPPPPESDTDAKLDVFKEDDDVKREFTGNDTSNIIPPAVEEDEDLPERPTFEEIKENIFLSERKKSKAKKEARRMLCDCTTSKEDRKMGMLPCGDDCLNRMLMIECGSRCPCGDYCTNKRFQRLENANVAPFRTDWKGWGLQAEEEIKPDTFVMEYVGEVLDYKQFTKRTKQYAREGQAHYYFMALNTDEIIDAWSKGNVSRFINHSCDPNCETQKWTVNGQLRVGFFAIKDIKPGTEITFDYQWERYGKEAQKCYCGSDNCRGILGGEKRQTLKSSKKRKSSTERKPVVDIFDDSLEEDIERMVSLDGLKNKQHVLTLSRLMVRCETADHRLALLRLLQSPNTEPACLRLFIDYHGLSLMWSWMVDLGKEFRTELKSQILNTLRRLPITNKNVLKDSKIITVVEKWSREVDEKEADDSQSEAPSGSQTPLTLSQTSSMLGASQSGLNSSQITLNIGETSDTPPPPDVSSELYSRLLNKKRKLLPGQRGEEASGSDSDFSDSSKLSAIADNSSQHSSHTPVKSKPDTEPKVLEPKVKYGERGNIFDIVANEIKNESFSEDLPDTQPPEAETIIEDAKVESTTDDNLTEVEGQGEGHSQDEAQTESQEDGESSKEPNICNFASDLLESWSGLKELFKIPKKQLVEERKRTEEELDRQNREKIDSRRDSDKLDSYSEYNRRNRDRDRDRKRRHGDSPEGRSSKHSRDDRKDRRSRDSRSSFPTTPKGSMSKEERRSLFEAQVKAKEELDRIIQEQEQKRQQQQQLQHEADMVEMQYRALQEPSAVFQDPTTGAMVIQDPTLLPDQVVIQDQLHQDQLFQDPNVLMQQQFQDPSGAMYTTEAVYQDPTTGQLIMQVPQASQSSVQHGFVDPNTQVVYQTQVQVPSQQTQVTQGYIQSQPQIQQVAGQQVYYQTPQGVVVQQQYPSQTAGQSVSQVQQVPVQSLEQRLESEAVPGDLPPPPPSPPAKIKPVKLPPNWKTAKDADNKTYYYHTVTRQTQWDPPQWDGAEGQDVDLYDTPDYQEHSKKHQRRTTTAPADTSSENARRLKEKFRSNMSSHIVACLNSYRKPDCKRGRITTTEEFKHLARKLTHTVLAKELKHCRHEEDLEVNESVKAKARDYVKKYMSKFGNIYKKAPSPLENF</sequence>
<keyword evidence="9" id="KW-0949">S-adenosyl-L-methionine</keyword>
<feature type="compositionally biased region" description="Basic and acidic residues" evidence="17">
    <location>
        <begin position="3628"/>
        <end position="3674"/>
    </location>
</feature>
<feature type="compositionally biased region" description="Basic and acidic residues" evidence="17">
    <location>
        <begin position="180"/>
        <end position="193"/>
    </location>
</feature>
<feature type="compositionally biased region" description="Basic and acidic residues" evidence="17">
    <location>
        <begin position="1598"/>
        <end position="1685"/>
    </location>
</feature>
<dbReference type="GO" id="GO:0006355">
    <property type="term" value="P:regulation of DNA-templated transcription"/>
    <property type="evidence" value="ECO:0007669"/>
    <property type="project" value="InterPro"/>
</dbReference>
<dbReference type="GO" id="GO:0032259">
    <property type="term" value="P:methylation"/>
    <property type="evidence" value="ECO:0007669"/>
    <property type="project" value="UniProtKB-KW"/>
</dbReference>
<evidence type="ECO:0000256" key="14">
    <source>
        <dbReference type="ARBA" id="ARBA00023015"/>
    </source>
</evidence>
<feature type="compositionally biased region" description="Basic and acidic residues" evidence="17">
    <location>
        <begin position="511"/>
        <end position="528"/>
    </location>
</feature>
<feature type="compositionally biased region" description="Low complexity" evidence="17">
    <location>
        <begin position="371"/>
        <end position="390"/>
    </location>
</feature>
<feature type="compositionally biased region" description="Basic and acidic residues" evidence="17">
    <location>
        <begin position="1545"/>
        <end position="1586"/>
    </location>
</feature>
<dbReference type="Gene3D" id="2.170.270.10">
    <property type="entry name" value="SET domain"/>
    <property type="match status" value="1"/>
</dbReference>
<feature type="compositionally biased region" description="Pro residues" evidence="17">
    <location>
        <begin position="1709"/>
        <end position="1718"/>
    </location>
</feature>
<feature type="domain" description="SET" evidence="19">
    <location>
        <begin position="3116"/>
        <end position="3233"/>
    </location>
</feature>
<feature type="compositionally biased region" description="Basic and acidic residues" evidence="17">
    <location>
        <begin position="700"/>
        <end position="733"/>
    </location>
</feature>
<dbReference type="GO" id="GO:0005634">
    <property type="term" value="C:nucleus"/>
    <property type="evidence" value="ECO:0007669"/>
    <property type="project" value="UniProtKB-SubCell"/>
</dbReference>
<evidence type="ECO:0000313" key="22">
    <source>
        <dbReference type="EMBL" id="CAH1789994.1"/>
    </source>
</evidence>
<dbReference type="GO" id="GO:0140955">
    <property type="term" value="F:histone H3K36 trimethyltransferase activity"/>
    <property type="evidence" value="ECO:0007669"/>
    <property type="project" value="UniProtKB-EC"/>
</dbReference>
<feature type="compositionally biased region" description="Low complexity" evidence="17">
    <location>
        <begin position="344"/>
        <end position="354"/>
    </location>
</feature>
<feature type="compositionally biased region" description="Basic and acidic residues" evidence="17">
    <location>
        <begin position="820"/>
        <end position="834"/>
    </location>
</feature>
<feature type="compositionally biased region" description="Basic residues" evidence="17">
    <location>
        <begin position="797"/>
        <end position="806"/>
    </location>
</feature>
<feature type="compositionally biased region" description="Basic and acidic residues" evidence="17">
    <location>
        <begin position="2887"/>
        <end position="2905"/>
    </location>
</feature>
<dbReference type="EMBL" id="CAIIXF020000007">
    <property type="protein sequence ID" value="CAH1789994.1"/>
    <property type="molecule type" value="Genomic_DNA"/>
</dbReference>
<feature type="compositionally biased region" description="Basic and acidic residues" evidence="17">
    <location>
        <begin position="891"/>
        <end position="911"/>
    </location>
</feature>
<feature type="compositionally biased region" description="Low complexity" evidence="17">
    <location>
        <begin position="764"/>
        <end position="774"/>
    </location>
</feature>
<feature type="region of interest" description="Disordered" evidence="17">
    <location>
        <begin position="1"/>
        <end position="80"/>
    </location>
</feature>
<feature type="region of interest" description="Disordered" evidence="17">
    <location>
        <begin position="1528"/>
        <end position="1786"/>
    </location>
</feature>
<keyword evidence="6" id="KW-0597">Phosphoprotein</keyword>
<keyword evidence="8" id="KW-0808">Transferase</keyword>
<dbReference type="PANTHER" id="PTHR46711:SF1">
    <property type="entry name" value="HISTONE-LYSINE N-METHYLTRANSFERASE SETD2"/>
    <property type="match status" value="1"/>
</dbReference>
<dbReference type="Gene3D" id="1.10.1740.100">
    <property type="entry name" value="Set2, Rpb1 interacting domain"/>
    <property type="match status" value="1"/>
</dbReference>
<feature type="compositionally biased region" description="Basic and acidic residues" evidence="17">
    <location>
        <begin position="2821"/>
        <end position="2830"/>
    </location>
</feature>
<dbReference type="OrthoDB" id="422362at2759"/>
<feature type="compositionally biased region" description="Basic and acidic residues" evidence="17">
    <location>
        <begin position="491"/>
        <end position="504"/>
    </location>
</feature>
<feature type="compositionally biased region" description="Basic and acidic residues" evidence="17">
    <location>
        <begin position="227"/>
        <end position="255"/>
    </location>
</feature>
<feature type="compositionally biased region" description="Acidic residues" evidence="17">
    <location>
        <begin position="1698"/>
        <end position="1708"/>
    </location>
</feature>
<dbReference type="Pfam" id="PF08236">
    <property type="entry name" value="SRI"/>
    <property type="match status" value="1"/>
</dbReference>
<feature type="compositionally biased region" description="Basic and acidic residues" evidence="17">
    <location>
        <begin position="1375"/>
        <end position="1399"/>
    </location>
</feature>
<evidence type="ECO:0000256" key="8">
    <source>
        <dbReference type="ARBA" id="ARBA00022679"/>
    </source>
</evidence>
<feature type="compositionally biased region" description="Low complexity" evidence="17">
    <location>
        <begin position="1221"/>
        <end position="1232"/>
    </location>
</feature>
<feature type="compositionally biased region" description="Basic and acidic residues" evidence="17">
    <location>
        <begin position="3681"/>
        <end position="3705"/>
    </location>
</feature>
<dbReference type="CDD" id="cd19172">
    <property type="entry name" value="SET_SETD2"/>
    <property type="match status" value="1"/>
</dbReference>
<feature type="region of interest" description="Disordered" evidence="17">
    <location>
        <begin position="4005"/>
        <end position="4028"/>
    </location>
</feature>
<dbReference type="InterPro" id="IPR006560">
    <property type="entry name" value="AWS_dom"/>
</dbReference>
<dbReference type="PROSITE" id="PS01159">
    <property type="entry name" value="WW_DOMAIN_1"/>
    <property type="match status" value="1"/>
</dbReference>
<feature type="compositionally biased region" description="Basic residues" evidence="17">
    <location>
        <begin position="734"/>
        <end position="748"/>
    </location>
</feature>
<feature type="region of interest" description="Disordered" evidence="17">
    <location>
        <begin position="3401"/>
        <end position="3435"/>
    </location>
</feature>
<feature type="region of interest" description="Disordered" evidence="17">
    <location>
        <begin position="134"/>
        <end position="1503"/>
    </location>
</feature>
<protein>
    <recommendedName>
        <fullName evidence="3">[histone H3]-lysine(36) N-trimethyltransferase</fullName>
        <ecNumber evidence="3">2.1.1.359</ecNumber>
    </recommendedName>
</protein>
<evidence type="ECO:0000256" key="17">
    <source>
        <dbReference type="SAM" id="MobiDB-lite"/>
    </source>
</evidence>
<dbReference type="GO" id="GO:0005694">
    <property type="term" value="C:chromosome"/>
    <property type="evidence" value="ECO:0007669"/>
    <property type="project" value="UniProtKB-SubCell"/>
</dbReference>
<dbReference type="GO" id="GO:0030154">
    <property type="term" value="P:cell differentiation"/>
    <property type="evidence" value="ECO:0007669"/>
    <property type="project" value="UniProtKB-KW"/>
</dbReference>
<dbReference type="SUPFAM" id="SSF82199">
    <property type="entry name" value="SET domain"/>
    <property type="match status" value="1"/>
</dbReference>
<feature type="compositionally biased region" description="Basic and acidic residues" evidence="17">
    <location>
        <begin position="874"/>
        <end position="885"/>
    </location>
</feature>
<dbReference type="Proteomes" id="UP000749559">
    <property type="component" value="Unassembled WGS sequence"/>
</dbReference>
<feature type="compositionally biased region" description="Polar residues" evidence="17">
    <location>
        <begin position="1587"/>
        <end position="1597"/>
    </location>
</feature>
<feature type="compositionally biased region" description="Basic residues" evidence="17">
    <location>
        <begin position="982"/>
        <end position="993"/>
    </location>
</feature>
<comment type="caution">
    <text evidence="22">The sequence shown here is derived from an EMBL/GenBank/DDBJ whole genome shotgun (WGS) entry which is preliminary data.</text>
</comment>
<feature type="compositionally biased region" description="Low complexity" evidence="17">
    <location>
        <begin position="1434"/>
        <end position="1444"/>
    </location>
</feature>
<keyword evidence="4" id="KW-0158">Chromosome</keyword>
<keyword evidence="16" id="KW-0539">Nucleus</keyword>
<feature type="region of interest" description="Disordered" evidence="17">
    <location>
        <begin position="3471"/>
        <end position="3527"/>
    </location>
</feature>
<feature type="compositionally biased region" description="Basic and acidic residues" evidence="17">
    <location>
        <begin position="2086"/>
        <end position="2099"/>
    </location>
</feature>
<feature type="compositionally biased region" description="Low complexity" evidence="17">
    <location>
        <begin position="3483"/>
        <end position="3495"/>
    </location>
</feature>
<feature type="region of interest" description="Disordered" evidence="17">
    <location>
        <begin position="3936"/>
        <end position="3964"/>
    </location>
</feature>
<evidence type="ECO:0000259" key="21">
    <source>
        <dbReference type="PROSITE" id="PS51215"/>
    </source>
</evidence>
<feature type="region of interest" description="Disordered" evidence="17">
    <location>
        <begin position="3544"/>
        <end position="3607"/>
    </location>
</feature>
<feature type="compositionally biased region" description="Basic and acidic residues" evidence="17">
    <location>
        <begin position="1255"/>
        <end position="1268"/>
    </location>
</feature>
<feature type="region of interest" description="Disordered" evidence="17">
    <location>
        <begin position="2614"/>
        <end position="2938"/>
    </location>
</feature>
<dbReference type="PROSITE" id="PS50868">
    <property type="entry name" value="POST_SET"/>
    <property type="match status" value="1"/>
</dbReference>
<feature type="compositionally biased region" description="Pro residues" evidence="17">
    <location>
        <begin position="2695"/>
        <end position="2710"/>
    </location>
</feature>
<evidence type="ECO:0000256" key="7">
    <source>
        <dbReference type="ARBA" id="ARBA00022603"/>
    </source>
</evidence>
<feature type="region of interest" description="Disordered" evidence="17">
    <location>
        <begin position="1803"/>
        <end position="1848"/>
    </location>
</feature>
<feature type="compositionally biased region" description="Polar residues" evidence="17">
    <location>
        <begin position="1817"/>
        <end position="1839"/>
    </location>
</feature>
<keyword evidence="15" id="KW-0804">Transcription</keyword>
<comment type="subcellular location">
    <subcellularLocation>
        <location evidence="2">Chromosome</location>
    </subcellularLocation>
    <subcellularLocation>
        <location evidence="1">Nucleus</location>
    </subcellularLocation>
</comment>
<accession>A0A8S4P6V8</accession>
<keyword evidence="13" id="KW-0156">Chromatin regulator</keyword>
<dbReference type="PANTHER" id="PTHR46711">
    <property type="entry name" value="HISTONE-LYSINE N-METHYLTRANSFERASE SETD2"/>
    <property type="match status" value="1"/>
</dbReference>
<feature type="compositionally biased region" description="Polar residues" evidence="17">
    <location>
        <begin position="2128"/>
        <end position="2146"/>
    </location>
</feature>
<feature type="compositionally biased region" description="Polar residues" evidence="17">
    <location>
        <begin position="3498"/>
        <end position="3509"/>
    </location>
</feature>
<feature type="compositionally biased region" description="Basic and acidic residues" evidence="17">
    <location>
        <begin position="462"/>
        <end position="472"/>
    </location>
</feature>
<evidence type="ECO:0000256" key="10">
    <source>
        <dbReference type="ARBA" id="ARBA00022723"/>
    </source>
</evidence>
<feature type="compositionally biased region" description="Basic residues" evidence="17">
    <location>
        <begin position="925"/>
        <end position="942"/>
    </location>
</feature>
<evidence type="ECO:0000256" key="9">
    <source>
        <dbReference type="ARBA" id="ARBA00022691"/>
    </source>
</evidence>
<feature type="compositionally biased region" description="Polar residues" evidence="17">
    <location>
        <begin position="2722"/>
        <end position="2732"/>
    </location>
</feature>
<feature type="compositionally biased region" description="Basic and acidic residues" evidence="17">
    <location>
        <begin position="3716"/>
        <end position="3727"/>
    </location>
</feature>
<evidence type="ECO:0000256" key="11">
    <source>
        <dbReference type="ARBA" id="ARBA00022782"/>
    </source>
</evidence>
<evidence type="ECO:0000256" key="16">
    <source>
        <dbReference type="ARBA" id="ARBA00023242"/>
    </source>
</evidence>
<dbReference type="PROSITE" id="PS51215">
    <property type="entry name" value="AWS"/>
    <property type="match status" value="1"/>
</dbReference>
<dbReference type="Gene3D" id="2.20.70.10">
    <property type="match status" value="1"/>
</dbReference>
<feature type="compositionally biased region" description="Pro residues" evidence="17">
    <location>
        <begin position="1766"/>
        <end position="1779"/>
    </location>
</feature>
<dbReference type="InterPro" id="IPR046341">
    <property type="entry name" value="SET_dom_sf"/>
</dbReference>
<dbReference type="InterPro" id="IPR001214">
    <property type="entry name" value="SET_dom"/>
</dbReference>
<feature type="compositionally biased region" description="Basic and acidic residues" evidence="17">
    <location>
        <begin position="2914"/>
        <end position="2926"/>
    </location>
</feature>
<evidence type="ECO:0000259" key="19">
    <source>
        <dbReference type="PROSITE" id="PS50280"/>
    </source>
</evidence>
<feature type="compositionally biased region" description="Basic and acidic residues" evidence="17">
    <location>
        <begin position="580"/>
        <end position="599"/>
    </location>
</feature>
<feature type="compositionally biased region" description="Basic and acidic residues" evidence="17">
    <location>
        <begin position="1292"/>
        <end position="1331"/>
    </location>
</feature>
<feature type="compositionally biased region" description="Basic and acidic residues" evidence="17">
    <location>
        <begin position="150"/>
        <end position="165"/>
    </location>
</feature>
<evidence type="ECO:0000259" key="20">
    <source>
        <dbReference type="PROSITE" id="PS50868"/>
    </source>
</evidence>
<feature type="compositionally biased region" description="Basic and acidic residues" evidence="17">
    <location>
        <begin position="782"/>
        <end position="796"/>
    </location>
</feature>
<feature type="compositionally biased region" description="Polar residues" evidence="17">
    <location>
        <begin position="842"/>
        <end position="857"/>
    </location>
</feature>
<proteinExistence type="predicted"/>
<dbReference type="SUPFAM" id="SSF51045">
    <property type="entry name" value="WW domain"/>
    <property type="match status" value="1"/>
</dbReference>
<keyword evidence="7" id="KW-0489">Methyltransferase</keyword>
<dbReference type="EC" id="2.1.1.359" evidence="3"/>
<keyword evidence="12" id="KW-0862">Zinc</keyword>
<feature type="compositionally biased region" description="Basic and acidic residues" evidence="17">
    <location>
        <begin position="2107"/>
        <end position="2127"/>
    </location>
</feature>
<feature type="region of interest" description="Disordered" evidence="17">
    <location>
        <begin position="3628"/>
        <end position="3727"/>
    </location>
</feature>
<feature type="compositionally biased region" description="Basic and acidic residues" evidence="17">
    <location>
        <begin position="1338"/>
        <end position="1365"/>
    </location>
</feature>
<feature type="compositionally biased region" description="Polar residues" evidence="17">
    <location>
        <begin position="2271"/>
        <end position="2280"/>
    </location>
</feature>
<dbReference type="Pfam" id="PF00397">
    <property type="entry name" value="WW"/>
    <property type="match status" value="1"/>
</dbReference>
<feature type="compositionally biased region" description="Polar residues" evidence="17">
    <location>
        <begin position="259"/>
        <end position="269"/>
    </location>
</feature>
<dbReference type="SMART" id="SM00456">
    <property type="entry name" value="WW"/>
    <property type="match status" value="1"/>
</dbReference>
<evidence type="ECO:0000256" key="13">
    <source>
        <dbReference type="ARBA" id="ARBA00022853"/>
    </source>
</evidence>
<keyword evidence="23" id="KW-1185">Reference proteome</keyword>
<dbReference type="Pfam" id="PF00856">
    <property type="entry name" value="SET"/>
    <property type="match status" value="1"/>
</dbReference>
<feature type="compositionally biased region" description="Acidic residues" evidence="17">
    <location>
        <begin position="1461"/>
        <end position="1471"/>
    </location>
</feature>
<feature type="compositionally biased region" description="Basic residues" evidence="17">
    <location>
        <begin position="409"/>
        <end position="435"/>
    </location>
</feature>